<accession>A0A3M0K6T5</accession>
<sequence>MPARAAGIWNIEDNNSHSSFFQHDASRMISSTRPESIRQAGTRVNFPVAFPGIELYAKQMQSQCNVSTERKSLLFYLMLKSDCMNNSKLDKDKPPESVLSKVRIELQLIRRREKMVFHQKKREDGLPSEERRWSSIRRREKVVFLLLQCLQRKVVYRSLLNRCASKRED</sequence>
<keyword evidence="2" id="KW-1185">Reference proteome</keyword>
<organism evidence="1 2">
    <name type="scientific">Hirundo rustica rustica</name>
    <dbReference type="NCBI Taxonomy" id="333673"/>
    <lineage>
        <taxon>Eukaryota</taxon>
        <taxon>Metazoa</taxon>
        <taxon>Chordata</taxon>
        <taxon>Craniata</taxon>
        <taxon>Vertebrata</taxon>
        <taxon>Euteleostomi</taxon>
        <taxon>Archelosauria</taxon>
        <taxon>Archosauria</taxon>
        <taxon>Dinosauria</taxon>
        <taxon>Saurischia</taxon>
        <taxon>Theropoda</taxon>
        <taxon>Coelurosauria</taxon>
        <taxon>Aves</taxon>
        <taxon>Neognathae</taxon>
        <taxon>Neoaves</taxon>
        <taxon>Telluraves</taxon>
        <taxon>Australaves</taxon>
        <taxon>Passeriformes</taxon>
        <taxon>Sylvioidea</taxon>
        <taxon>Hirundinidae</taxon>
        <taxon>Hirundo</taxon>
    </lineage>
</organism>
<dbReference type="EMBL" id="QRBI01000131">
    <property type="protein sequence ID" value="RMC02817.1"/>
    <property type="molecule type" value="Genomic_DNA"/>
</dbReference>
<reference evidence="1 2" key="1">
    <citation type="submission" date="2018-07" db="EMBL/GenBank/DDBJ databases">
        <title>A high quality draft genome assembly of the barn swallow (H. rustica rustica).</title>
        <authorList>
            <person name="Formenti G."/>
            <person name="Chiara M."/>
            <person name="Poveda L."/>
            <person name="Francoijs K.-J."/>
            <person name="Bonisoli-Alquati A."/>
            <person name="Canova L."/>
            <person name="Gianfranceschi L."/>
            <person name="Horner D.S."/>
            <person name="Saino N."/>
        </authorList>
    </citation>
    <scope>NUCLEOTIDE SEQUENCE [LARGE SCALE GENOMIC DNA]</scope>
    <source>
        <strain evidence="1">Chelidonia</strain>
        <tissue evidence="1">Blood</tissue>
    </source>
</reference>
<gene>
    <name evidence="1" type="ORF">DUI87_20008</name>
</gene>
<proteinExistence type="predicted"/>
<name>A0A3M0K6T5_HIRRU</name>
<dbReference type="Proteomes" id="UP000269221">
    <property type="component" value="Unassembled WGS sequence"/>
</dbReference>
<comment type="caution">
    <text evidence="1">The sequence shown here is derived from an EMBL/GenBank/DDBJ whole genome shotgun (WGS) entry which is preliminary data.</text>
</comment>
<evidence type="ECO:0000313" key="2">
    <source>
        <dbReference type="Proteomes" id="UP000269221"/>
    </source>
</evidence>
<dbReference type="AlphaFoldDB" id="A0A3M0K6T5"/>
<evidence type="ECO:0000313" key="1">
    <source>
        <dbReference type="EMBL" id="RMC02817.1"/>
    </source>
</evidence>
<protein>
    <submittedName>
        <fullName evidence="1">Uncharacterized protein</fullName>
    </submittedName>
</protein>